<name>A0A4R3K736_9FIRM</name>
<dbReference type="Pfam" id="PF04198">
    <property type="entry name" value="Sugar-bind"/>
    <property type="match status" value="1"/>
</dbReference>
<protein>
    <submittedName>
        <fullName evidence="6">Homeodomain-like domain-containing protein</fullName>
    </submittedName>
</protein>
<dbReference type="GO" id="GO:0003677">
    <property type="term" value="F:DNA binding"/>
    <property type="evidence" value="ECO:0007669"/>
    <property type="project" value="UniProtKB-KW"/>
</dbReference>
<evidence type="ECO:0000313" key="7">
    <source>
        <dbReference type="Proteomes" id="UP000295188"/>
    </source>
</evidence>
<keyword evidence="3 6" id="KW-0238">DNA-binding</keyword>
<keyword evidence="6" id="KW-0371">Homeobox</keyword>
<evidence type="ECO:0000259" key="5">
    <source>
        <dbReference type="Pfam" id="PF04198"/>
    </source>
</evidence>
<dbReference type="InterPro" id="IPR037171">
    <property type="entry name" value="NagB/RpiA_transferase-like"/>
</dbReference>
<proteinExistence type="inferred from homology"/>
<dbReference type="AlphaFoldDB" id="A0A4R3K736"/>
<keyword evidence="2" id="KW-0805">Transcription regulation</keyword>
<dbReference type="PANTHER" id="PTHR34294:SF1">
    <property type="entry name" value="TRANSCRIPTIONAL REGULATOR LSRR"/>
    <property type="match status" value="1"/>
</dbReference>
<dbReference type="RefSeq" id="WP_132549814.1">
    <property type="nucleotide sequence ID" value="NZ_SMAA01000009.1"/>
</dbReference>
<dbReference type="Proteomes" id="UP000295188">
    <property type="component" value="Unassembled WGS sequence"/>
</dbReference>
<dbReference type="GO" id="GO:0030246">
    <property type="term" value="F:carbohydrate binding"/>
    <property type="evidence" value="ECO:0007669"/>
    <property type="project" value="InterPro"/>
</dbReference>
<dbReference type="PANTHER" id="PTHR34294">
    <property type="entry name" value="TRANSCRIPTIONAL REGULATOR-RELATED"/>
    <property type="match status" value="1"/>
</dbReference>
<dbReference type="SUPFAM" id="SSF100950">
    <property type="entry name" value="NagB/RpiA/CoA transferase-like"/>
    <property type="match status" value="1"/>
</dbReference>
<dbReference type="InterPro" id="IPR051054">
    <property type="entry name" value="SorC_transcr_regulators"/>
</dbReference>
<dbReference type="SUPFAM" id="SSF88659">
    <property type="entry name" value="Sigma3 and sigma4 domains of RNA polymerase sigma factors"/>
    <property type="match status" value="1"/>
</dbReference>
<evidence type="ECO:0000256" key="3">
    <source>
        <dbReference type="ARBA" id="ARBA00023125"/>
    </source>
</evidence>
<dbReference type="OrthoDB" id="58802at2"/>
<dbReference type="InterPro" id="IPR007324">
    <property type="entry name" value="Sugar-bd_dom_put"/>
</dbReference>
<dbReference type="InterPro" id="IPR013324">
    <property type="entry name" value="RNA_pol_sigma_r3/r4-like"/>
</dbReference>
<reference evidence="6 7" key="1">
    <citation type="submission" date="2019-03" db="EMBL/GenBank/DDBJ databases">
        <title>Genomic Encyclopedia of Type Strains, Phase IV (KMG-IV): sequencing the most valuable type-strain genomes for metagenomic binning, comparative biology and taxonomic classification.</title>
        <authorList>
            <person name="Goeker M."/>
        </authorList>
    </citation>
    <scope>NUCLEOTIDE SEQUENCE [LARGE SCALE GENOMIC DNA]</scope>
    <source>
        <strain evidence="6 7">DSM 20467</strain>
    </source>
</reference>
<feature type="domain" description="Sugar-binding" evidence="5">
    <location>
        <begin position="57"/>
        <end position="135"/>
    </location>
</feature>
<comment type="similarity">
    <text evidence="1">Belongs to the SorC transcriptional regulatory family.</text>
</comment>
<evidence type="ECO:0000256" key="2">
    <source>
        <dbReference type="ARBA" id="ARBA00023015"/>
    </source>
</evidence>
<evidence type="ECO:0000256" key="4">
    <source>
        <dbReference type="ARBA" id="ARBA00023163"/>
    </source>
</evidence>
<keyword evidence="4" id="KW-0804">Transcription</keyword>
<sequence length="142" mass="16208">MKDNKERLSINIAKLYYESDYSQQKIAEKLNISRPTVSRLLQYAKDQKFVQINIIDPIKDNSNLEQLLIEKYGLEDVKIAYTPLDTREEIKKSISAKAAEYLYSITKDGDIIGVSWGLTIYNLALNLKPKMLKGAQCQGSCQ</sequence>
<evidence type="ECO:0000256" key="1">
    <source>
        <dbReference type="ARBA" id="ARBA00010466"/>
    </source>
</evidence>
<dbReference type="EMBL" id="SMAA01000009">
    <property type="protein sequence ID" value="TCS78756.1"/>
    <property type="molecule type" value="Genomic_DNA"/>
</dbReference>
<accession>A0A4R3K736</accession>
<dbReference type="Pfam" id="PF13384">
    <property type="entry name" value="HTH_23"/>
    <property type="match status" value="1"/>
</dbReference>
<keyword evidence="7" id="KW-1185">Reference proteome</keyword>
<evidence type="ECO:0000313" key="6">
    <source>
        <dbReference type="EMBL" id="TCS78756.1"/>
    </source>
</evidence>
<dbReference type="Gene3D" id="3.40.50.1360">
    <property type="match status" value="1"/>
</dbReference>
<dbReference type="Gene3D" id="1.10.10.60">
    <property type="entry name" value="Homeodomain-like"/>
    <property type="match status" value="1"/>
</dbReference>
<comment type="caution">
    <text evidence="6">The sequence shown here is derived from an EMBL/GenBank/DDBJ whole genome shotgun (WGS) entry which is preliminary data.</text>
</comment>
<organism evidence="6 7">
    <name type="scientific">Pectinatus cerevisiiphilus</name>
    <dbReference type="NCBI Taxonomy" id="86956"/>
    <lineage>
        <taxon>Bacteria</taxon>
        <taxon>Bacillati</taxon>
        <taxon>Bacillota</taxon>
        <taxon>Negativicutes</taxon>
        <taxon>Selenomonadales</taxon>
        <taxon>Selenomonadaceae</taxon>
        <taxon>Pectinatus</taxon>
    </lineage>
</organism>
<gene>
    <name evidence="6" type="ORF">EDC37_109115</name>
</gene>